<feature type="transmembrane region" description="Helical" evidence="1">
    <location>
        <begin position="161"/>
        <end position="182"/>
    </location>
</feature>
<evidence type="ECO:0000313" key="2">
    <source>
        <dbReference type="EMBL" id="PTD97112.1"/>
    </source>
</evidence>
<name>A0A2T4IH60_9RHOO</name>
<dbReference type="RefSeq" id="WP_107492921.1">
    <property type="nucleotide sequence ID" value="NZ_PZKC01000004.1"/>
</dbReference>
<feature type="transmembrane region" description="Helical" evidence="1">
    <location>
        <begin position="58"/>
        <end position="84"/>
    </location>
</feature>
<dbReference type="EMBL" id="PZKC01000004">
    <property type="protein sequence ID" value="PTD97112.1"/>
    <property type="molecule type" value="Genomic_DNA"/>
</dbReference>
<evidence type="ECO:0000256" key="1">
    <source>
        <dbReference type="SAM" id="Phobius"/>
    </source>
</evidence>
<dbReference type="SUPFAM" id="SSF54523">
    <property type="entry name" value="Pili subunits"/>
    <property type="match status" value="1"/>
</dbReference>
<dbReference type="InterPro" id="IPR045584">
    <property type="entry name" value="Pilin-like"/>
</dbReference>
<feature type="transmembrane region" description="Helical" evidence="1">
    <location>
        <begin position="123"/>
        <end position="141"/>
    </location>
</feature>
<evidence type="ECO:0000313" key="3">
    <source>
        <dbReference type="Proteomes" id="UP000241193"/>
    </source>
</evidence>
<dbReference type="AlphaFoldDB" id="A0A2T4IH60"/>
<keyword evidence="1" id="KW-1133">Transmembrane helix</keyword>
<keyword evidence="3" id="KW-1185">Reference proteome</keyword>
<keyword evidence="1" id="KW-0472">Membrane</keyword>
<protein>
    <submittedName>
        <fullName evidence="2">DUF805 domain-containing protein</fullName>
    </submittedName>
</protein>
<dbReference type="PANTHER" id="PTHR34980">
    <property type="entry name" value="INNER MEMBRANE PROTEIN-RELATED-RELATED"/>
    <property type="match status" value="1"/>
</dbReference>
<sequence>MDAADDSFLGKEMQDTQSVNPYAAPAVDVGGAAAGDERASEFRLRLFSAQGRIGRVRYLGYSIGLTLLLYLVGALVVGLAYMVLGQDGGNALAGLAVIVGYVLLLVIQIMLTIKRAHDFDSTGWMSLLLFVPLINLLFLFVPGTKGSNRFGQRTAPNSIGVILLACILPLVFVVGVLAAVAIPAYQDYVQRANAAAQAEQLN</sequence>
<proteinExistence type="predicted"/>
<organism evidence="2 3">
    <name type="scientific">Pseudothauera lacus</name>
    <dbReference type="NCBI Taxonomy" id="2136175"/>
    <lineage>
        <taxon>Bacteria</taxon>
        <taxon>Pseudomonadati</taxon>
        <taxon>Pseudomonadota</taxon>
        <taxon>Betaproteobacteria</taxon>
        <taxon>Rhodocyclales</taxon>
        <taxon>Zoogloeaceae</taxon>
        <taxon>Pseudothauera</taxon>
    </lineage>
</organism>
<reference evidence="2 3" key="2">
    <citation type="submission" date="2018-04" db="EMBL/GenBank/DDBJ databases">
        <title>Thauera lacus sp. nov., isolated from an saline lake in Inner Mongolia, China.</title>
        <authorList>
            <person name="Liang Q.-Y."/>
        </authorList>
    </citation>
    <scope>NUCLEOTIDE SEQUENCE [LARGE SCALE GENOMIC DNA]</scope>
    <source>
        <strain evidence="2 3">D20</strain>
    </source>
</reference>
<keyword evidence="1" id="KW-0812">Transmembrane</keyword>
<dbReference type="InterPro" id="IPR008523">
    <property type="entry name" value="DUF805"/>
</dbReference>
<dbReference type="Gene3D" id="3.30.700.10">
    <property type="entry name" value="Glycoprotein, Type 4 Pilin"/>
    <property type="match status" value="1"/>
</dbReference>
<reference evidence="2 3" key="1">
    <citation type="submission" date="2018-03" db="EMBL/GenBank/DDBJ databases">
        <authorList>
            <person name="Keele B.F."/>
        </authorList>
    </citation>
    <scope>NUCLEOTIDE SEQUENCE [LARGE SCALE GENOMIC DNA]</scope>
    <source>
        <strain evidence="2 3">D20</strain>
    </source>
</reference>
<comment type="caution">
    <text evidence="2">The sequence shown here is derived from an EMBL/GenBank/DDBJ whole genome shotgun (WGS) entry which is preliminary data.</text>
</comment>
<dbReference type="GO" id="GO:0005886">
    <property type="term" value="C:plasma membrane"/>
    <property type="evidence" value="ECO:0007669"/>
    <property type="project" value="TreeGrafter"/>
</dbReference>
<dbReference type="OrthoDB" id="9812349at2"/>
<feature type="transmembrane region" description="Helical" evidence="1">
    <location>
        <begin position="90"/>
        <end position="111"/>
    </location>
</feature>
<dbReference type="Proteomes" id="UP000241193">
    <property type="component" value="Unassembled WGS sequence"/>
</dbReference>
<dbReference type="PANTHER" id="PTHR34980:SF3">
    <property type="entry name" value="BLR8105 PROTEIN"/>
    <property type="match status" value="1"/>
</dbReference>
<gene>
    <name evidence="2" type="ORF">C8261_06930</name>
</gene>
<accession>A0A2T4IH60</accession>
<dbReference type="Pfam" id="PF05656">
    <property type="entry name" value="DUF805"/>
    <property type="match status" value="1"/>
</dbReference>